<keyword evidence="1 3" id="KW-0378">Hydrolase</keyword>
<protein>
    <submittedName>
        <fullName evidence="3">Alpha/beta hydrolase</fullName>
    </submittedName>
</protein>
<dbReference type="InterPro" id="IPR050300">
    <property type="entry name" value="GDXG_lipolytic_enzyme"/>
</dbReference>
<dbReference type="OrthoDB" id="9803828at2"/>
<keyword evidence="4" id="KW-1185">Reference proteome</keyword>
<evidence type="ECO:0000313" key="4">
    <source>
        <dbReference type="Proteomes" id="UP000323221"/>
    </source>
</evidence>
<reference evidence="3 4" key="1">
    <citation type="submission" date="2019-08" db="EMBL/GenBank/DDBJ databases">
        <title>Agrococcus lahaulensis sp. nov., isolated from a cold desert of the Indian Himalayas.</title>
        <authorList>
            <person name="Qu J.H."/>
        </authorList>
    </citation>
    <scope>NUCLEOTIDE SEQUENCE [LARGE SCALE GENOMIC DNA]</scope>
    <source>
        <strain evidence="3 4">NS18</strain>
    </source>
</reference>
<comment type="caution">
    <text evidence="3">The sequence shown here is derived from an EMBL/GenBank/DDBJ whole genome shotgun (WGS) entry which is preliminary data.</text>
</comment>
<dbReference type="PANTHER" id="PTHR48081:SF33">
    <property type="entry name" value="KYNURENINE FORMAMIDASE"/>
    <property type="match status" value="1"/>
</dbReference>
<gene>
    <name evidence="3" type="ORF">FQ330_12170</name>
</gene>
<evidence type="ECO:0000313" key="3">
    <source>
        <dbReference type="EMBL" id="KAA6430955.1"/>
    </source>
</evidence>
<proteinExistence type="predicted"/>
<evidence type="ECO:0000256" key="1">
    <source>
        <dbReference type="ARBA" id="ARBA00022801"/>
    </source>
</evidence>
<dbReference type="EMBL" id="VOIR01000017">
    <property type="protein sequence ID" value="KAA6430955.1"/>
    <property type="molecule type" value="Genomic_DNA"/>
</dbReference>
<dbReference type="SUPFAM" id="SSF53474">
    <property type="entry name" value="alpha/beta-Hydrolases"/>
    <property type="match status" value="1"/>
</dbReference>
<evidence type="ECO:0000259" key="2">
    <source>
        <dbReference type="Pfam" id="PF07859"/>
    </source>
</evidence>
<dbReference type="Proteomes" id="UP000323221">
    <property type="component" value="Unassembled WGS sequence"/>
</dbReference>
<dbReference type="GO" id="GO:0016787">
    <property type="term" value="F:hydrolase activity"/>
    <property type="evidence" value="ECO:0007669"/>
    <property type="project" value="UniProtKB-KW"/>
</dbReference>
<organism evidence="3 4">
    <name type="scientific">Agrococcus sediminis</name>
    <dbReference type="NCBI Taxonomy" id="2599924"/>
    <lineage>
        <taxon>Bacteria</taxon>
        <taxon>Bacillati</taxon>
        <taxon>Actinomycetota</taxon>
        <taxon>Actinomycetes</taxon>
        <taxon>Micrococcales</taxon>
        <taxon>Microbacteriaceae</taxon>
        <taxon>Agrococcus</taxon>
    </lineage>
</organism>
<name>A0A5M8Q507_9MICO</name>
<accession>A0A5M8Q507</accession>
<dbReference type="InterPro" id="IPR013094">
    <property type="entry name" value="AB_hydrolase_3"/>
</dbReference>
<feature type="domain" description="Alpha/beta hydrolase fold-3" evidence="2">
    <location>
        <begin position="61"/>
        <end position="273"/>
    </location>
</feature>
<sequence>MRAVAGRELRTFNADPIADVRYDLDIDYVGDGDAAHRLDVLSPAGHADRAGAGAAPLPVYVYFHGGGWTSGDKAALTKYCASQSVGGMVVVNANYRRATRAHMGHILQDAAAVMAWVTEHIASYGGDPESVVLGGDSAGGQIAALLTAASFHPELQHHHALASVPDRRIVKGLVQHCSVVDFSVVFERGSALSLDFIRMLVPRHRHVRGATASAAMRWLRGEARFLSPIEWLAPEFPPVLVTTSERDYFYRANMNFLQRLRAHRIPVEALVYDRSARRAVHTWQQNAAHAESQEVYRRLHRFVQRVTGAAPEGLRA</sequence>
<dbReference type="Pfam" id="PF07859">
    <property type="entry name" value="Abhydrolase_3"/>
    <property type="match status" value="1"/>
</dbReference>
<dbReference type="InterPro" id="IPR029058">
    <property type="entry name" value="AB_hydrolase_fold"/>
</dbReference>
<dbReference type="Gene3D" id="3.40.50.1820">
    <property type="entry name" value="alpha/beta hydrolase"/>
    <property type="match status" value="1"/>
</dbReference>
<dbReference type="AlphaFoldDB" id="A0A5M8Q507"/>
<dbReference type="PANTHER" id="PTHR48081">
    <property type="entry name" value="AB HYDROLASE SUPERFAMILY PROTEIN C4A8.06C"/>
    <property type="match status" value="1"/>
</dbReference>